<dbReference type="PANTHER" id="PTHR43618:SF8">
    <property type="entry name" value="7ALPHA-HYDROXYSTEROID DEHYDROGENASE"/>
    <property type="match status" value="1"/>
</dbReference>
<sequence>MSTYLESLFSLSGKTALVTGGAKGIGRMMSESLLQAGARVCISSRSVEDCEKAAQEMSALGECRAFPHDLSGLQGIAALVADIEQAGGGLDILVNNSGATWGAPLDDFPESGWDKVMDLNVKSPFFLVQKLLPLLRAAGSGSDPARVVNISSIAALISNSQSAYSYMASKAAITHLNRGLAMDLAKDNISVNAIAPGFFPSKMTRHMSSEEGREMMCSLTPLGRIGEPDDIGGLIIYLCSRAGAFVTGSVIPLGGGMDLGGGYQARG</sequence>
<accession>A0A4R5LND0</accession>
<reference evidence="5 6" key="1">
    <citation type="submission" date="2019-03" db="EMBL/GenBank/DDBJ databases">
        <title>Seongchinamella monodicae gen. nov., sp. nov., a novel member of the Gammaproteobacteria isolated from a tidal mudflat of beach.</title>
        <authorList>
            <person name="Yang H.G."/>
            <person name="Kang J.W."/>
            <person name="Lee S.D."/>
        </authorList>
    </citation>
    <scope>NUCLEOTIDE SEQUENCE [LARGE SCALE GENOMIC DNA]</scope>
    <source>
        <strain evidence="5 6">GH4-78</strain>
    </source>
</reference>
<dbReference type="SMART" id="SM00822">
    <property type="entry name" value="PKS_KR"/>
    <property type="match status" value="1"/>
</dbReference>
<evidence type="ECO:0000256" key="2">
    <source>
        <dbReference type="ARBA" id="ARBA00022857"/>
    </source>
</evidence>
<evidence type="ECO:0000256" key="1">
    <source>
        <dbReference type="ARBA" id="ARBA00006484"/>
    </source>
</evidence>
<name>A0A4R5LND0_9GAMM</name>
<feature type="domain" description="Ketoreductase" evidence="4">
    <location>
        <begin position="14"/>
        <end position="192"/>
    </location>
</feature>
<dbReference type="RefSeq" id="WP_133214498.1">
    <property type="nucleotide sequence ID" value="NZ_SMSE01000004.1"/>
</dbReference>
<dbReference type="Pfam" id="PF13561">
    <property type="entry name" value="adh_short_C2"/>
    <property type="match status" value="1"/>
</dbReference>
<dbReference type="InterPro" id="IPR057326">
    <property type="entry name" value="KR_dom"/>
</dbReference>
<dbReference type="SUPFAM" id="SSF51735">
    <property type="entry name" value="NAD(P)-binding Rossmann-fold domains"/>
    <property type="match status" value="1"/>
</dbReference>
<keyword evidence="2" id="KW-0521">NADP</keyword>
<dbReference type="InterPro" id="IPR002347">
    <property type="entry name" value="SDR_fam"/>
</dbReference>
<gene>
    <name evidence="5" type="ORF">E2F43_15915</name>
</gene>
<evidence type="ECO:0000313" key="5">
    <source>
        <dbReference type="EMBL" id="TDG11853.1"/>
    </source>
</evidence>
<protein>
    <submittedName>
        <fullName evidence="5">SDR family oxidoreductase</fullName>
    </submittedName>
</protein>
<keyword evidence="6" id="KW-1185">Reference proteome</keyword>
<evidence type="ECO:0000256" key="3">
    <source>
        <dbReference type="ARBA" id="ARBA00023002"/>
    </source>
</evidence>
<comment type="similarity">
    <text evidence="1">Belongs to the short-chain dehydrogenases/reductases (SDR) family.</text>
</comment>
<evidence type="ECO:0000259" key="4">
    <source>
        <dbReference type="SMART" id="SM00822"/>
    </source>
</evidence>
<dbReference type="GO" id="GO:0008709">
    <property type="term" value="F:cholate 7-alpha-dehydrogenase (NAD+) activity"/>
    <property type="evidence" value="ECO:0007669"/>
    <property type="project" value="TreeGrafter"/>
</dbReference>
<dbReference type="PANTHER" id="PTHR43618">
    <property type="entry name" value="7-ALPHA-HYDROXYSTEROID DEHYDROGENASE"/>
    <property type="match status" value="1"/>
</dbReference>
<keyword evidence="3" id="KW-0560">Oxidoreductase</keyword>
<dbReference type="PRINTS" id="PR00080">
    <property type="entry name" value="SDRFAMILY"/>
</dbReference>
<dbReference type="EMBL" id="SMSE01000004">
    <property type="protein sequence ID" value="TDG11853.1"/>
    <property type="molecule type" value="Genomic_DNA"/>
</dbReference>
<dbReference type="Gene3D" id="3.40.50.720">
    <property type="entry name" value="NAD(P)-binding Rossmann-like Domain"/>
    <property type="match status" value="1"/>
</dbReference>
<proteinExistence type="inferred from homology"/>
<comment type="caution">
    <text evidence="5">The sequence shown here is derived from an EMBL/GenBank/DDBJ whole genome shotgun (WGS) entry which is preliminary data.</text>
</comment>
<dbReference type="InterPro" id="IPR036291">
    <property type="entry name" value="NAD(P)-bd_dom_sf"/>
</dbReference>
<dbReference type="PRINTS" id="PR00081">
    <property type="entry name" value="GDHRDH"/>
</dbReference>
<organism evidence="5 6">
    <name type="scientific">Seongchinamella unica</name>
    <dbReference type="NCBI Taxonomy" id="2547392"/>
    <lineage>
        <taxon>Bacteria</taxon>
        <taxon>Pseudomonadati</taxon>
        <taxon>Pseudomonadota</taxon>
        <taxon>Gammaproteobacteria</taxon>
        <taxon>Cellvibrionales</taxon>
        <taxon>Halieaceae</taxon>
        <taxon>Seongchinamella</taxon>
    </lineage>
</organism>
<dbReference type="OrthoDB" id="286404at2"/>
<dbReference type="GO" id="GO:0005829">
    <property type="term" value="C:cytosol"/>
    <property type="evidence" value="ECO:0007669"/>
    <property type="project" value="TreeGrafter"/>
</dbReference>
<evidence type="ECO:0000313" key="6">
    <source>
        <dbReference type="Proteomes" id="UP000295554"/>
    </source>
</evidence>
<dbReference type="FunFam" id="3.40.50.720:FF:000084">
    <property type="entry name" value="Short-chain dehydrogenase reductase"/>
    <property type="match status" value="1"/>
</dbReference>
<dbReference type="AlphaFoldDB" id="A0A4R5LND0"/>
<dbReference type="Proteomes" id="UP000295554">
    <property type="component" value="Unassembled WGS sequence"/>
</dbReference>
<dbReference type="InterPro" id="IPR052178">
    <property type="entry name" value="Sec_Metab_Biosynth_SDR"/>
</dbReference>